<evidence type="ECO:0000259" key="4">
    <source>
        <dbReference type="PROSITE" id="PS50011"/>
    </source>
</evidence>
<feature type="domain" description="Protein kinase" evidence="4">
    <location>
        <begin position="123"/>
        <end position="427"/>
    </location>
</feature>
<dbReference type="Proteomes" id="UP000214646">
    <property type="component" value="Unassembled WGS sequence"/>
</dbReference>
<keyword evidence="6" id="KW-1185">Reference proteome</keyword>
<dbReference type="GO" id="GO:0004674">
    <property type="term" value="F:protein serine/threonine kinase activity"/>
    <property type="evidence" value="ECO:0007669"/>
    <property type="project" value="UniProtKB-KW"/>
</dbReference>
<dbReference type="GO" id="GO:0005524">
    <property type="term" value="F:ATP binding"/>
    <property type="evidence" value="ECO:0007669"/>
    <property type="project" value="UniProtKB-UniRule"/>
</dbReference>
<organism evidence="5 6">
    <name type="scientific">Fimbriiglobus ruber</name>
    <dbReference type="NCBI Taxonomy" id="1908690"/>
    <lineage>
        <taxon>Bacteria</taxon>
        <taxon>Pseudomonadati</taxon>
        <taxon>Planctomycetota</taxon>
        <taxon>Planctomycetia</taxon>
        <taxon>Gemmatales</taxon>
        <taxon>Gemmataceae</taxon>
        <taxon>Fimbriiglobus</taxon>
    </lineage>
</organism>
<reference evidence="6" key="1">
    <citation type="submission" date="2017-06" db="EMBL/GenBank/DDBJ databases">
        <title>Genome analysis of Fimbriiglobus ruber SP5, the first member of the order Planctomycetales with confirmed chitinolytic capability.</title>
        <authorList>
            <person name="Ravin N.V."/>
            <person name="Rakitin A.L."/>
            <person name="Ivanova A.A."/>
            <person name="Beletsky A.V."/>
            <person name="Kulichevskaya I.S."/>
            <person name="Mardanov A.V."/>
            <person name="Dedysh S.N."/>
        </authorList>
    </citation>
    <scope>NUCLEOTIDE SEQUENCE [LARGE SCALE GENOMIC DNA]</scope>
    <source>
        <strain evidence="6">SP5</strain>
    </source>
</reference>
<evidence type="ECO:0000313" key="5">
    <source>
        <dbReference type="EMBL" id="OWK40232.1"/>
    </source>
</evidence>
<dbReference type="InterPro" id="IPR011009">
    <property type="entry name" value="Kinase-like_dom_sf"/>
</dbReference>
<keyword evidence="5" id="KW-0418">Kinase</keyword>
<dbReference type="InterPro" id="IPR051681">
    <property type="entry name" value="Ser/Thr_Kinases-Pseudokinases"/>
</dbReference>
<keyword evidence="5" id="KW-0808">Transferase</keyword>
<protein>
    <submittedName>
        <fullName evidence="5">Serine/threonine protein kinase</fullName>
    </submittedName>
</protein>
<evidence type="ECO:0000256" key="3">
    <source>
        <dbReference type="PROSITE-ProRule" id="PRU10141"/>
    </source>
</evidence>
<keyword evidence="1 3" id="KW-0547">Nucleotide-binding</keyword>
<dbReference type="AlphaFoldDB" id="A0A225DFH0"/>
<dbReference type="EMBL" id="NIDE01000008">
    <property type="protein sequence ID" value="OWK40232.1"/>
    <property type="molecule type" value="Genomic_DNA"/>
</dbReference>
<sequence length="696" mass="74672">MNPTPTENVAVEDDAAERARRADAIKEAWHAGQKADARAALDANPDLLDDRAIAIDLAYEEFCTREEAGEEIEPGAFCARFPYRSSIRRLISVHRFLDDHPDALDGAAVPASWPAVGELVGDFQVGRELGRGGFSRVYLGLETTAGRRPVALKVSGPRASLDAETLGPLSHPHLISVLSAPRVGDRQLFAMPFVGTATLEDVLECAWPGVGADPPRTAEPVLAGAVRGRRATDPPFTSCPPYPVDAGMSYEQGIAAVASGLANVMAFLHDRDVAHRDLKPSNVLLGPTGHPYLLDFNLSTGPSAASRVGGTLPYMAPEHLTAVASPGADGPTDWRPADVYSFGIILFELLTGRHPFGAYEIGSGVRKEELAKILLAAQTTGFPAPRKYNPHISEGIESLIARCLSAAPADRPTAPEIFARLAPNPPAQRPTGLRWRTLTSFVLATLCGFSLSPWDPRAPAPNPSPFIPPGDEPPPDPLNRGLALYRQGEVALAAAEFRRVAKQTNDGKAYAYAAYCFAVKKNWMEAEFEATQAIEAGYRTPVVYADRAYIRLRLGQFEKVRADCDDALHLDKNMRAARLTRATVNLRLVAGKIGKKVKDETVADIRQVLIGSPIDAETWFTAAQIFMLAPAAAGNLKDEAADAVSKAIAAGKKTSVIGREPILAGLKGHPLFDHALTQEPGLPIDAPELQLPCPIP</sequence>
<dbReference type="SUPFAM" id="SSF56112">
    <property type="entry name" value="Protein kinase-like (PK-like)"/>
    <property type="match status" value="1"/>
</dbReference>
<dbReference type="PROSITE" id="PS50011">
    <property type="entry name" value="PROTEIN_KINASE_DOM"/>
    <property type="match status" value="1"/>
</dbReference>
<comment type="caution">
    <text evidence="5">The sequence shown here is derived from an EMBL/GenBank/DDBJ whole genome shotgun (WGS) entry which is preliminary data.</text>
</comment>
<dbReference type="OrthoDB" id="6111975at2"/>
<name>A0A225DFH0_9BACT</name>
<evidence type="ECO:0000256" key="2">
    <source>
        <dbReference type="ARBA" id="ARBA00022840"/>
    </source>
</evidence>
<dbReference type="Pfam" id="PF00069">
    <property type="entry name" value="Pkinase"/>
    <property type="match status" value="1"/>
</dbReference>
<proteinExistence type="predicted"/>
<dbReference type="InterPro" id="IPR011990">
    <property type="entry name" value="TPR-like_helical_dom_sf"/>
</dbReference>
<dbReference type="Gene3D" id="1.25.40.10">
    <property type="entry name" value="Tetratricopeptide repeat domain"/>
    <property type="match status" value="1"/>
</dbReference>
<dbReference type="SUPFAM" id="SSF48452">
    <property type="entry name" value="TPR-like"/>
    <property type="match status" value="1"/>
</dbReference>
<accession>A0A225DFH0</accession>
<dbReference type="RefSeq" id="WP_143393400.1">
    <property type="nucleotide sequence ID" value="NZ_NIDE01000008.1"/>
</dbReference>
<keyword evidence="2 3" id="KW-0067">ATP-binding</keyword>
<evidence type="ECO:0000256" key="1">
    <source>
        <dbReference type="ARBA" id="ARBA00022741"/>
    </source>
</evidence>
<gene>
    <name evidence="5" type="ORF">FRUB_05151</name>
</gene>
<feature type="binding site" evidence="3">
    <location>
        <position position="153"/>
    </location>
    <ligand>
        <name>ATP</name>
        <dbReference type="ChEBI" id="CHEBI:30616"/>
    </ligand>
</feature>
<dbReference type="Gene3D" id="1.10.510.10">
    <property type="entry name" value="Transferase(Phosphotransferase) domain 1"/>
    <property type="match status" value="2"/>
</dbReference>
<dbReference type="SMART" id="SM00220">
    <property type="entry name" value="S_TKc"/>
    <property type="match status" value="1"/>
</dbReference>
<dbReference type="InterPro" id="IPR008271">
    <property type="entry name" value="Ser/Thr_kinase_AS"/>
</dbReference>
<dbReference type="PANTHER" id="PTHR44329">
    <property type="entry name" value="SERINE/THREONINE-PROTEIN KINASE TNNI3K-RELATED"/>
    <property type="match status" value="1"/>
</dbReference>
<dbReference type="InterPro" id="IPR017441">
    <property type="entry name" value="Protein_kinase_ATP_BS"/>
</dbReference>
<dbReference type="CDD" id="cd14014">
    <property type="entry name" value="STKc_PknB_like"/>
    <property type="match status" value="1"/>
</dbReference>
<dbReference type="PROSITE" id="PS00108">
    <property type="entry name" value="PROTEIN_KINASE_ST"/>
    <property type="match status" value="1"/>
</dbReference>
<keyword evidence="5" id="KW-0723">Serine/threonine-protein kinase</keyword>
<dbReference type="PROSITE" id="PS00107">
    <property type="entry name" value="PROTEIN_KINASE_ATP"/>
    <property type="match status" value="1"/>
</dbReference>
<dbReference type="InterPro" id="IPR000719">
    <property type="entry name" value="Prot_kinase_dom"/>
</dbReference>
<evidence type="ECO:0000313" key="6">
    <source>
        <dbReference type="Proteomes" id="UP000214646"/>
    </source>
</evidence>